<feature type="domain" description="N-acetyltransferase" evidence="1">
    <location>
        <begin position="121"/>
        <end position="259"/>
    </location>
</feature>
<name>A0ABN2EPE8_9ACTN</name>
<evidence type="ECO:0000313" key="3">
    <source>
        <dbReference type="Proteomes" id="UP001500064"/>
    </source>
</evidence>
<dbReference type="InterPro" id="IPR000182">
    <property type="entry name" value="GNAT_dom"/>
</dbReference>
<dbReference type="EMBL" id="BAAAMU010000003">
    <property type="protein sequence ID" value="GAA1613477.1"/>
    <property type="molecule type" value="Genomic_DNA"/>
</dbReference>
<dbReference type="Proteomes" id="UP001500064">
    <property type="component" value="Unassembled WGS sequence"/>
</dbReference>
<reference evidence="2 3" key="1">
    <citation type="journal article" date="2019" name="Int. J. Syst. Evol. Microbiol.">
        <title>The Global Catalogue of Microorganisms (GCM) 10K type strain sequencing project: providing services to taxonomists for standard genome sequencing and annotation.</title>
        <authorList>
            <consortium name="The Broad Institute Genomics Platform"/>
            <consortium name="The Broad Institute Genome Sequencing Center for Infectious Disease"/>
            <person name="Wu L."/>
            <person name="Ma J."/>
        </authorList>
    </citation>
    <scope>NUCLEOTIDE SEQUENCE [LARGE SCALE GENOMIC DNA]</scope>
    <source>
        <strain evidence="2 3">JCM 13929</strain>
    </source>
</reference>
<gene>
    <name evidence="2" type="ORF">GCM10009733_006960</name>
</gene>
<evidence type="ECO:0000313" key="2">
    <source>
        <dbReference type="EMBL" id="GAA1613477.1"/>
    </source>
</evidence>
<accession>A0ABN2EPE8</accession>
<sequence length="259" mass="28714">MRQTSKTGKPPPRYGADMLVRLLWDPLPASWPATARKRPAGLRGLIGWARATAASVPQGDDVERRVLRGAMQAIVRDAFQQTVAEQDSEHRGPDAFAEAWKARLAAFLAQETVDLSGWGVITVAELDVDLGWSLYAAASSARADAIARAVATPSQRRAADDDPTASYAFSIVTDEEGPLGRVRYATCEHCGVGLLRKISFSPEWHCCGFGTLALRELELRHPGLTWYTTGQYEHARGFYDRFRHRSNSPWIEKHPCPHF</sequence>
<dbReference type="PROSITE" id="PS51186">
    <property type="entry name" value="GNAT"/>
    <property type="match status" value="1"/>
</dbReference>
<keyword evidence="3" id="KW-1185">Reference proteome</keyword>
<dbReference type="SUPFAM" id="SSF55729">
    <property type="entry name" value="Acyl-CoA N-acyltransferases (Nat)"/>
    <property type="match status" value="1"/>
</dbReference>
<proteinExistence type="predicted"/>
<comment type="caution">
    <text evidence="2">The sequence shown here is derived from an EMBL/GenBank/DDBJ whole genome shotgun (WGS) entry which is preliminary data.</text>
</comment>
<organism evidence="2 3">
    <name type="scientific">Nonomuraea maheshkhaliensis</name>
    <dbReference type="NCBI Taxonomy" id="419590"/>
    <lineage>
        <taxon>Bacteria</taxon>
        <taxon>Bacillati</taxon>
        <taxon>Actinomycetota</taxon>
        <taxon>Actinomycetes</taxon>
        <taxon>Streptosporangiales</taxon>
        <taxon>Streptosporangiaceae</taxon>
        <taxon>Nonomuraea</taxon>
    </lineage>
</organism>
<evidence type="ECO:0000259" key="1">
    <source>
        <dbReference type="PROSITE" id="PS51186"/>
    </source>
</evidence>
<dbReference type="InterPro" id="IPR016181">
    <property type="entry name" value="Acyl_CoA_acyltransferase"/>
</dbReference>
<protein>
    <recommendedName>
        <fullName evidence="1">N-acetyltransferase domain-containing protein</fullName>
    </recommendedName>
</protein>